<dbReference type="PROSITE" id="PS51318">
    <property type="entry name" value="TAT"/>
    <property type="match status" value="1"/>
</dbReference>
<dbReference type="PANTHER" id="PTHR30290">
    <property type="entry name" value="PERIPLASMIC BINDING COMPONENT OF ABC TRANSPORTER"/>
    <property type="match status" value="1"/>
</dbReference>
<gene>
    <name evidence="5" type="ORF">C0081_17080</name>
</gene>
<dbReference type="InterPro" id="IPR006311">
    <property type="entry name" value="TAT_signal"/>
</dbReference>
<dbReference type="OrthoDB" id="9803988at2"/>
<organism evidence="5 6">
    <name type="scientific">Cohaesibacter celericrescens</name>
    <dbReference type="NCBI Taxonomy" id="2067669"/>
    <lineage>
        <taxon>Bacteria</taxon>
        <taxon>Pseudomonadati</taxon>
        <taxon>Pseudomonadota</taxon>
        <taxon>Alphaproteobacteria</taxon>
        <taxon>Hyphomicrobiales</taxon>
        <taxon>Cohaesibacteraceae</taxon>
    </lineage>
</organism>
<comment type="similarity">
    <text evidence="2">Belongs to the bacterial solute-binding protein 5 family.</text>
</comment>
<reference evidence="5 6" key="1">
    <citation type="submission" date="2018-01" db="EMBL/GenBank/DDBJ databases">
        <title>The draft genome sequence of Cohaesibacter sp. H1304.</title>
        <authorList>
            <person name="Wang N.-N."/>
            <person name="Du Z.-J."/>
        </authorList>
    </citation>
    <scope>NUCLEOTIDE SEQUENCE [LARGE SCALE GENOMIC DNA]</scope>
    <source>
        <strain evidence="5 6">H1304</strain>
    </source>
</reference>
<evidence type="ECO:0000259" key="4">
    <source>
        <dbReference type="Pfam" id="PF00496"/>
    </source>
</evidence>
<evidence type="ECO:0000256" key="2">
    <source>
        <dbReference type="ARBA" id="ARBA00005695"/>
    </source>
</evidence>
<protein>
    <recommendedName>
        <fullName evidence="4">Solute-binding protein family 5 domain-containing protein</fullName>
    </recommendedName>
</protein>
<dbReference type="Pfam" id="PF00496">
    <property type="entry name" value="SBP_bac_5"/>
    <property type="match status" value="1"/>
</dbReference>
<comment type="caution">
    <text evidence="5">The sequence shown here is derived from an EMBL/GenBank/DDBJ whole genome shotgun (WGS) entry which is preliminary data.</text>
</comment>
<dbReference type="RefSeq" id="WP_101535059.1">
    <property type="nucleotide sequence ID" value="NZ_PKUQ01000042.1"/>
</dbReference>
<dbReference type="PANTHER" id="PTHR30290:SF64">
    <property type="entry name" value="ABC TRANSPORTER PERIPLASMIC BINDING PROTEIN"/>
    <property type="match status" value="1"/>
</dbReference>
<dbReference type="AlphaFoldDB" id="A0A2N5XN25"/>
<dbReference type="CDD" id="cd08497">
    <property type="entry name" value="MbnE-like"/>
    <property type="match status" value="1"/>
</dbReference>
<sequence length="623" mass="69464">MPKQTVTDTRARSGLNRRAFLKTSALIAASGIDLLGRPLVGWTSTALHGLSVFGSLKYAPDFAHFDYINPTAPKGGRFAFTAPSWAFNQNPQTFNTLNGFVLKGDAPPRIELLFDTLMVRAYDEPDAVYCHLARSVSLSPDGNRLTFTLRQDARFHDGAPVTPQDIVFSYNILKKDGHPLMKTALGQMDRAELDGGKVALVFSGKQSRQALLDAASSIPIFAQAHYADKAFDKSTLTPPIGSGAYRIGKMNAGSFIEYHRDPDYWGAHLPTAIGHGNFDTIRLLFSRERTALFEAFKKGDLNFYEEFSSKSWATQYAFPALEDGRAFKLEVPDGRPSGAQGWFFNLRRAKFADPRTREAIALAFDFEWSNKNLFFDLYQRTQSFFERTNMKASGAATGKVLALLEPYRDQLDPVVFDAPYSPPVSNGSGKDRKLLGRANKLLTEAGWKRSDKGWVDDKGEVLDIELLSNSPAFERVVSPWANNLALLGIPLNFRLVDPSQFQSRLDNFDFDMTSRRYALSSNLTPTSRSIWGSEAADTPGSYNLAGVKHPVLDAMLDAGLAAKTRDDMEAAGQAIDRIWRAGHYWVPNWNKPVHTLGVWKGFGWPTSGKLHDFIPESWWWTDD</sequence>
<dbReference type="PIRSF" id="PIRSF002741">
    <property type="entry name" value="MppA"/>
    <property type="match status" value="1"/>
</dbReference>
<dbReference type="InterPro" id="IPR000914">
    <property type="entry name" value="SBP_5_dom"/>
</dbReference>
<dbReference type="GO" id="GO:0015833">
    <property type="term" value="P:peptide transport"/>
    <property type="evidence" value="ECO:0007669"/>
    <property type="project" value="TreeGrafter"/>
</dbReference>
<dbReference type="SUPFAM" id="SSF53850">
    <property type="entry name" value="Periplasmic binding protein-like II"/>
    <property type="match status" value="1"/>
</dbReference>
<dbReference type="GO" id="GO:0030288">
    <property type="term" value="C:outer membrane-bounded periplasmic space"/>
    <property type="evidence" value="ECO:0007669"/>
    <property type="project" value="TreeGrafter"/>
</dbReference>
<dbReference type="Gene3D" id="3.10.105.10">
    <property type="entry name" value="Dipeptide-binding Protein, Domain 3"/>
    <property type="match status" value="1"/>
</dbReference>
<comment type="subcellular location">
    <subcellularLocation>
        <location evidence="1">Periplasm</location>
    </subcellularLocation>
</comment>
<dbReference type="GO" id="GO:0043190">
    <property type="term" value="C:ATP-binding cassette (ABC) transporter complex"/>
    <property type="evidence" value="ECO:0007669"/>
    <property type="project" value="InterPro"/>
</dbReference>
<evidence type="ECO:0000313" key="6">
    <source>
        <dbReference type="Proteomes" id="UP000234881"/>
    </source>
</evidence>
<evidence type="ECO:0000313" key="5">
    <source>
        <dbReference type="EMBL" id="PLW75818.1"/>
    </source>
</evidence>
<dbReference type="EMBL" id="PKUQ01000042">
    <property type="protein sequence ID" value="PLW75818.1"/>
    <property type="molecule type" value="Genomic_DNA"/>
</dbReference>
<name>A0A2N5XN25_9HYPH</name>
<proteinExistence type="inferred from homology"/>
<dbReference type="Gene3D" id="3.40.190.10">
    <property type="entry name" value="Periplasmic binding protein-like II"/>
    <property type="match status" value="1"/>
</dbReference>
<dbReference type="GO" id="GO:0042884">
    <property type="term" value="P:microcin transport"/>
    <property type="evidence" value="ECO:0007669"/>
    <property type="project" value="TreeGrafter"/>
</dbReference>
<accession>A0A2N5XN25</accession>
<evidence type="ECO:0000256" key="1">
    <source>
        <dbReference type="ARBA" id="ARBA00004418"/>
    </source>
</evidence>
<dbReference type="Proteomes" id="UP000234881">
    <property type="component" value="Unassembled WGS sequence"/>
</dbReference>
<keyword evidence="6" id="KW-1185">Reference proteome</keyword>
<dbReference type="GO" id="GO:1904680">
    <property type="term" value="F:peptide transmembrane transporter activity"/>
    <property type="evidence" value="ECO:0007669"/>
    <property type="project" value="TreeGrafter"/>
</dbReference>
<dbReference type="InterPro" id="IPR039424">
    <property type="entry name" value="SBP_5"/>
</dbReference>
<feature type="domain" description="Solute-binding protein family 5" evidence="4">
    <location>
        <begin position="130"/>
        <end position="534"/>
    </location>
</feature>
<dbReference type="InterPro" id="IPR030678">
    <property type="entry name" value="Peptide/Ni-bd"/>
</dbReference>
<keyword evidence="3" id="KW-0732">Signal</keyword>
<evidence type="ECO:0000256" key="3">
    <source>
        <dbReference type="ARBA" id="ARBA00022729"/>
    </source>
</evidence>